<dbReference type="AlphaFoldDB" id="A0A1S9IA26"/>
<dbReference type="Proteomes" id="UP000190256">
    <property type="component" value="Unassembled WGS sequence"/>
</dbReference>
<protein>
    <submittedName>
        <fullName evidence="2">Uncharacterized protein</fullName>
    </submittedName>
</protein>
<dbReference type="EMBL" id="MRAE01000010">
    <property type="protein sequence ID" value="OOO67169.1"/>
    <property type="molecule type" value="Genomic_DNA"/>
</dbReference>
<sequence>MHGMINIYLQNKLHLKKKSSNEDDTYKIPDESKTYYWIIQVDNDQVYSLLSYEEFIEKKRELHIPKKLILKKVSSYEKN</sequence>
<dbReference type="Proteomes" id="UP000190206">
    <property type="component" value="Unassembled WGS sequence"/>
</dbReference>
<gene>
    <name evidence="1" type="ORF">BS637_08555</name>
    <name evidence="2" type="ORF">BS638_05670</name>
</gene>
<proteinExistence type="predicted"/>
<reference evidence="1 3" key="1">
    <citation type="submission" date="2016-12" db="EMBL/GenBank/DDBJ databases">
        <title>Clostridium tepidum sp. nov., a close relative of Clostridium sporogenes and Clostridium botulinum Group I.</title>
        <authorList>
            <person name="Dobritsa A.P."/>
            <person name="Kutumbaka K."/>
            <person name="Werner K."/>
            <person name="Samadpour M."/>
        </authorList>
    </citation>
    <scope>NUCLEOTIDE SEQUENCE [LARGE SCALE GENOMIC DNA]</scope>
    <source>
        <strain evidence="1 3">PE</strain>
    </source>
</reference>
<evidence type="ECO:0000313" key="3">
    <source>
        <dbReference type="Proteomes" id="UP000190206"/>
    </source>
</evidence>
<dbReference type="InterPro" id="IPR025059">
    <property type="entry name" value="DUF3997"/>
</dbReference>
<organism evidence="2 4">
    <name type="scientific">Clostridium tepidum</name>
    <dbReference type="NCBI Taxonomy" id="1962263"/>
    <lineage>
        <taxon>Bacteria</taxon>
        <taxon>Bacillati</taxon>
        <taxon>Bacillota</taxon>
        <taxon>Clostridia</taxon>
        <taxon>Eubacteriales</taxon>
        <taxon>Clostridiaceae</taxon>
        <taxon>Clostridium</taxon>
    </lineage>
</organism>
<evidence type="ECO:0000313" key="1">
    <source>
        <dbReference type="EMBL" id="OOO62161.1"/>
    </source>
</evidence>
<name>A0A1S9IA26_9CLOT</name>
<comment type="caution">
    <text evidence="2">The sequence shown here is derived from an EMBL/GenBank/DDBJ whole genome shotgun (WGS) entry which is preliminary data.</text>
</comment>
<accession>A0A1S9IA26</accession>
<evidence type="ECO:0000313" key="4">
    <source>
        <dbReference type="Proteomes" id="UP000190256"/>
    </source>
</evidence>
<evidence type="ECO:0000313" key="2">
    <source>
        <dbReference type="EMBL" id="OOO67169.1"/>
    </source>
</evidence>
<dbReference type="Pfam" id="PF13162">
    <property type="entry name" value="DUF3997"/>
    <property type="match status" value="1"/>
</dbReference>
<reference evidence="2 4" key="2">
    <citation type="submission" date="2016-12" db="EMBL/GenBank/DDBJ databases">
        <title>Clostridium tepidum sp. nov., a close relative of Clostridium sporogenes and Clostridium botulinum Group I.</title>
        <authorList>
            <person name="Dobritsa A.P."/>
            <person name="Kutumbaka K.K."/>
            <person name="Werner K."/>
            <person name="Wiedmann M."/>
            <person name="Asmus A."/>
            <person name="Samadpour M."/>
        </authorList>
    </citation>
    <scope>NUCLEOTIDE SEQUENCE [LARGE SCALE GENOMIC DNA]</scope>
    <source>
        <strain evidence="2 4">IEH 97212</strain>
    </source>
</reference>
<keyword evidence="3" id="KW-1185">Reference proteome</keyword>
<dbReference type="EMBL" id="MRAD01000007">
    <property type="protein sequence ID" value="OOO62161.1"/>
    <property type="molecule type" value="Genomic_DNA"/>
</dbReference>